<dbReference type="Proteomes" id="UP001320706">
    <property type="component" value="Unassembled WGS sequence"/>
</dbReference>
<proteinExistence type="predicted"/>
<protein>
    <submittedName>
        <fullName evidence="1">Uncharacterized protein</fullName>
    </submittedName>
</protein>
<evidence type="ECO:0000313" key="1">
    <source>
        <dbReference type="EMBL" id="KAK8215398.1"/>
    </source>
</evidence>
<evidence type="ECO:0000313" key="2">
    <source>
        <dbReference type="Proteomes" id="UP001320706"/>
    </source>
</evidence>
<comment type="caution">
    <text evidence="1">The sequence shown here is derived from an EMBL/GenBank/DDBJ whole genome shotgun (WGS) entry which is preliminary data.</text>
</comment>
<sequence>MDALLSLSFDNISSKDASKIRKGIRQIEGLLAQICLPRSRSRTSDKSRISSRGENGESATKGLAEVTEDPAFREFFRLQEGFEWNVSTRLMSCLETLLGMPSNDQSNQLIFAALDLLQGVLLLHPPSRSLFRREIYMNIILDLLDAANPPAVQSQALLVLVSALLATPQNTRTFEDMDGLLTVASLFKSRGTTRELKLKLLEFFYFYLMPETAPGSQNAAAKSTEDKQRQLGKYLNNVSDLVQDLRENAPFAIAV</sequence>
<name>A0ACC3SLY3_9PEZI</name>
<organism evidence="1 2">
    <name type="scientific">Zalaria obscura</name>
    <dbReference type="NCBI Taxonomy" id="2024903"/>
    <lineage>
        <taxon>Eukaryota</taxon>
        <taxon>Fungi</taxon>
        <taxon>Dikarya</taxon>
        <taxon>Ascomycota</taxon>
        <taxon>Pezizomycotina</taxon>
        <taxon>Dothideomycetes</taxon>
        <taxon>Dothideomycetidae</taxon>
        <taxon>Dothideales</taxon>
        <taxon>Zalariaceae</taxon>
        <taxon>Zalaria</taxon>
    </lineage>
</organism>
<accession>A0ACC3SLY3</accession>
<gene>
    <name evidence="1" type="ORF">M8818_002019</name>
</gene>
<dbReference type="EMBL" id="JAMKPW020000008">
    <property type="protein sequence ID" value="KAK8215398.1"/>
    <property type="molecule type" value="Genomic_DNA"/>
</dbReference>
<reference evidence="1" key="1">
    <citation type="submission" date="2024-02" db="EMBL/GenBank/DDBJ databases">
        <title>Metagenome Assembled Genome of Zalaria obscura JY119.</title>
        <authorList>
            <person name="Vighnesh L."/>
            <person name="Jagadeeshwari U."/>
            <person name="Venkata Ramana C."/>
            <person name="Sasikala C."/>
        </authorList>
    </citation>
    <scope>NUCLEOTIDE SEQUENCE</scope>
    <source>
        <strain evidence="1">JY119</strain>
    </source>
</reference>
<keyword evidence="2" id="KW-1185">Reference proteome</keyword>